<dbReference type="CDD" id="cd03801">
    <property type="entry name" value="GT4_PimA-like"/>
    <property type="match status" value="1"/>
</dbReference>
<evidence type="ECO:0000313" key="1">
    <source>
        <dbReference type="EMBL" id="MEJ2869516.1"/>
    </source>
</evidence>
<dbReference type="Proteomes" id="UP001385809">
    <property type="component" value="Unassembled WGS sequence"/>
</dbReference>
<dbReference type="EC" id="2.4.-.-" evidence="1"/>
<proteinExistence type="predicted"/>
<dbReference type="SUPFAM" id="SSF53756">
    <property type="entry name" value="UDP-Glycosyltransferase/glycogen phosphorylase"/>
    <property type="match status" value="1"/>
</dbReference>
<keyword evidence="2" id="KW-1185">Reference proteome</keyword>
<dbReference type="Gene3D" id="3.40.50.2000">
    <property type="entry name" value="Glycogen Phosphorylase B"/>
    <property type="match status" value="1"/>
</dbReference>
<dbReference type="RefSeq" id="WP_337696096.1">
    <property type="nucleotide sequence ID" value="NZ_JBBEGN010000008.1"/>
</dbReference>
<dbReference type="Pfam" id="PF13692">
    <property type="entry name" value="Glyco_trans_1_4"/>
    <property type="match status" value="1"/>
</dbReference>
<gene>
    <name evidence="1" type="ORF">WCD74_17195</name>
</gene>
<protein>
    <submittedName>
        <fullName evidence="1">Glycosyltransferase family 4 protein</fullName>
        <ecNumber evidence="1">2.4.-.-</ecNumber>
    </submittedName>
</protein>
<keyword evidence="1" id="KW-0328">Glycosyltransferase</keyword>
<keyword evidence="1" id="KW-0808">Transferase</keyword>
<dbReference type="EMBL" id="JBBEGN010000008">
    <property type="protein sequence ID" value="MEJ2869516.1"/>
    <property type="molecule type" value="Genomic_DNA"/>
</dbReference>
<reference evidence="1 2" key="1">
    <citation type="submission" date="2024-03" db="EMBL/GenBank/DDBJ databases">
        <title>Actinomycetospora sp. OC33-EN08, a novel actinomycete isolated from wild orchid (Aerides multiflora).</title>
        <authorList>
            <person name="Suriyachadkun C."/>
        </authorList>
    </citation>
    <scope>NUCLEOTIDE SEQUENCE [LARGE SCALE GENOMIC DNA]</scope>
    <source>
        <strain evidence="1 2">OC33-EN08</strain>
    </source>
</reference>
<accession>A0ABU8MQJ4</accession>
<organism evidence="1 2">
    <name type="scientific">Actinomycetospora aurantiaca</name>
    <dbReference type="NCBI Taxonomy" id="3129233"/>
    <lineage>
        <taxon>Bacteria</taxon>
        <taxon>Bacillati</taxon>
        <taxon>Actinomycetota</taxon>
        <taxon>Actinomycetes</taxon>
        <taxon>Pseudonocardiales</taxon>
        <taxon>Pseudonocardiaceae</taxon>
        <taxon>Actinomycetospora</taxon>
    </lineage>
</organism>
<dbReference type="PANTHER" id="PTHR12526">
    <property type="entry name" value="GLYCOSYLTRANSFERASE"/>
    <property type="match status" value="1"/>
</dbReference>
<sequence length="341" mass="38069">MQSLRIVPDLRSSVVEEMPATQALLFTSARTDADAELLRDPRVRPFTWRTYLRQLRDPDLVVLEVAEPLWFGEWKKALRYIAVARAVRPGIRVATYAIENFDAAERLGSRTRAVGLSLRGLDLIAFGTTGAADNYLATFGRSLDRIQHAVLPPRIDTCTVCGPTRGTTRERRVLFLGAPTDRKGFPVLREAWERLDPDWQLVVADPSGDEPPPLPRKAELRPDPPRREIHELLRTSAVVVMPSVRRPGWREQIGLPLVEGLAHGCRVVTTTETGLADDLRDHPDVVLTEPGDPDDLARGLTTAMSRLAQAPDRDGHTKRDVVAWWLEAAKTRRRPAGTGSR</sequence>
<dbReference type="GO" id="GO:0016757">
    <property type="term" value="F:glycosyltransferase activity"/>
    <property type="evidence" value="ECO:0007669"/>
    <property type="project" value="UniProtKB-KW"/>
</dbReference>
<name>A0ABU8MQJ4_9PSEU</name>
<evidence type="ECO:0000313" key="2">
    <source>
        <dbReference type="Proteomes" id="UP001385809"/>
    </source>
</evidence>
<comment type="caution">
    <text evidence="1">The sequence shown here is derived from an EMBL/GenBank/DDBJ whole genome shotgun (WGS) entry which is preliminary data.</text>
</comment>